<dbReference type="InterPro" id="IPR020845">
    <property type="entry name" value="AMP-binding_CS"/>
</dbReference>
<evidence type="ECO:0000256" key="1">
    <source>
        <dbReference type="ARBA" id="ARBA00004275"/>
    </source>
</evidence>
<evidence type="ECO:0000259" key="6">
    <source>
        <dbReference type="Pfam" id="PF13193"/>
    </source>
</evidence>
<comment type="similarity">
    <text evidence="2">Belongs to the ATP-dependent AMP-binding enzyme family.</text>
</comment>
<feature type="domain" description="AMP-binding enzyme C-terminal" evidence="6">
    <location>
        <begin position="458"/>
        <end position="534"/>
    </location>
</feature>
<feature type="domain" description="AMP-dependent synthetase/ligase" evidence="5">
    <location>
        <begin position="57"/>
        <end position="407"/>
    </location>
</feature>
<keyword evidence="3" id="KW-0436">Ligase</keyword>
<evidence type="ECO:0000256" key="4">
    <source>
        <dbReference type="ARBA" id="ARBA00023140"/>
    </source>
</evidence>
<proteinExistence type="inferred from homology"/>
<keyword evidence="8" id="KW-1185">Reference proteome</keyword>
<accession>A0A8S4RQ67</accession>
<feature type="domain" description="AMP-binding enzyme C-terminal" evidence="6">
    <location>
        <begin position="999"/>
        <end position="1075"/>
    </location>
</feature>
<dbReference type="PANTHER" id="PTHR24096:SF149">
    <property type="entry name" value="AMP-BINDING DOMAIN-CONTAINING PROTEIN-RELATED"/>
    <property type="match status" value="1"/>
</dbReference>
<dbReference type="AlphaFoldDB" id="A0A8S4RQ67"/>
<dbReference type="InterPro" id="IPR042099">
    <property type="entry name" value="ANL_N_sf"/>
</dbReference>
<comment type="caution">
    <text evidence="7">The sequence shown here is derived from an EMBL/GenBank/DDBJ whole genome shotgun (WGS) entry which is preliminary data.</text>
</comment>
<dbReference type="GO" id="GO:0016405">
    <property type="term" value="F:CoA-ligase activity"/>
    <property type="evidence" value="ECO:0007669"/>
    <property type="project" value="TreeGrafter"/>
</dbReference>
<sequence length="1091" mass="121604">MSEWHHRTDAIHWYMQELSSRVVAESGIPGDRYHLGKLTLRGFKDAPDFLLQIDGATDERENFGSALKRSVQCANAFRKFGVEQGDVIILMAPNNIHLTIPMYAAFYLGIAVSGIDCTLGVAELRDTFQLNEPKVIFCLSERADEVASALDGLQFKSKIITFGKADGFTSFSELLENYGSDTSVEDFKAADLDTDNTIGLLIATSGSTGLPKSAACTHKNLAISVPYKWLTFDQFPVPTRLPVVLSPVQWFSALFLFVSSPILRHTRLQSSQPMTQKHAYYIINKYKPTFTMTSPNMLTTLFKTGDREICDFTCFELIIAGGSGVHPSLVKQMKEVMPNTKVMVMYGLSELSGMAFNYDGCRPTSLGRPIQSVKARLVDPATLEDITEPNVTGEFWVKGPTVFKGYYNKPDITAQALVEGGWLRTGDMMYRDAAYNFYYVDRLKLLLKYRNHQISPLEIESVIIKHPDVFEVAVTGIKHEEHGDLPVACVVLYEGSKVTAQEIKDFVKESLTDSKQLRGGVIFLKELPLTSTSKIDRQKLRKNMASKRATDAVHWYMSELTSRIVAQSGLPNDRFHLGKLILQSFKDHPDAVMQIDGATGETETNASIMERTVKCATGFRNLGLTPGDVMVLMAPNHIDLAVPFYAGLYTGVIVAAVDRTLGVKELQDTFNVSRPKIIFCQSEKAPDVQVALNEIDLNTLIVTFDKGDYLCSLADFITKYADDSPIEEFQPTDFDPAETTGFLISTSGTTGLPKAAEVTHKNFVITVPMFWLRHTTFPTPTRMALVGAPLQWLTALFHFIASPIFKYIRLQSSMALTQEHAYYLINTYKPTFTIFSPTLMATLIKKDARDQCDFTCFEVILLGGSAVPTTLIEDIKSIAPNTEVLNVYGMSELAGLAFSADCPPPGSCGKPMGCFEYRLIDVSTQEDIAEPNTPGELWLKGPAIFKGYYDNQEATEEAFDNGWFKTGDMFYRDENWNYFFLERIKLLLKYKSYQISPVEVENVIRQHPGVLDVAVTGIPDAESGDLPVACVVTREGYDVSVDEIKDLVRESLSDSKQLRGGVIFLNSIPMTASTKVHRRQLKELVLNIGRQ</sequence>
<dbReference type="Gene3D" id="3.40.50.12780">
    <property type="entry name" value="N-terminal domain of ligase-like"/>
    <property type="match status" value="2"/>
</dbReference>
<evidence type="ECO:0000256" key="2">
    <source>
        <dbReference type="ARBA" id="ARBA00006432"/>
    </source>
</evidence>
<dbReference type="Proteomes" id="UP000838756">
    <property type="component" value="Unassembled WGS sequence"/>
</dbReference>
<evidence type="ECO:0000256" key="3">
    <source>
        <dbReference type="ARBA" id="ARBA00022598"/>
    </source>
</evidence>
<name>A0A8S4RQ67_9NEOP</name>
<evidence type="ECO:0000259" key="5">
    <source>
        <dbReference type="Pfam" id="PF00501"/>
    </source>
</evidence>
<dbReference type="OrthoDB" id="10253869at2759"/>
<keyword evidence="4" id="KW-0576">Peroxisome</keyword>
<dbReference type="Pfam" id="PF13193">
    <property type="entry name" value="AMP-binding_C"/>
    <property type="match status" value="2"/>
</dbReference>
<dbReference type="InterPro" id="IPR025110">
    <property type="entry name" value="AMP-bd_C"/>
</dbReference>
<protein>
    <submittedName>
        <fullName evidence="7">Jg13713 protein</fullName>
    </submittedName>
</protein>
<evidence type="ECO:0000313" key="8">
    <source>
        <dbReference type="Proteomes" id="UP000838756"/>
    </source>
</evidence>
<dbReference type="PANTHER" id="PTHR24096">
    <property type="entry name" value="LONG-CHAIN-FATTY-ACID--COA LIGASE"/>
    <property type="match status" value="1"/>
</dbReference>
<dbReference type="FunFam" id="3.30.300.30:FF:000007">
    <property type="entry name" value="4-coumarate--CoA ligase 2"/>
    <property type="match status" value="2"/>
</dbReference>
<gene>
    <name evidence="7" type="primary">jg13713</name>
    <name evidence="7" type="ORF">PAEG_LOCUS15929</name>
</gene>
<dbReference type="InterPro" id="IPR045851">
    <property type="entry name" value="AMP-bd_C_sf"/>
</dbReference>
<comment type="subcellular location">
    <subcellularLocation>
        <location evidence="1">Peroxisome</location>
    </subcellularLocation>
</comment>
<organism evidence="7 8">
    <name type="scientific">Pararge aegeria aegeria</name>
    <dbReference type="NCBI Taxonomy" id="348720"/>
    <lineage>
        <taxon>Eukaryota</taxon>
        <taxon>Metazoa</taxon>
        <taxon>Ecdysozoa</taxon>
        <taxon>Arthropoda</taxon>
        <taxon>Hexapoda</taxon>
        <taxon>Insecta</taxon>
        <taxon>Pterygota</taxon>
        <taxon>Neoptera</taxon>
        <taxon>Endopterygota</taxon>
        <taxon>Lepidoptera</taxon>
        <taxon>Glossata</taxon>
        <taxon>Ditrysia</taxon>
        <taxon>Papilionoidea</taxon>
        <taxon>Nymphalidae</taxon>
        <taxon>Satyrinae</taxon>
        <taxon>Satyrini</taxon>
        <taxon>Parargina</taxon>
        <taxon>Pararge</taxon>
    </lineage>
</organism>
<evidence type="ECO:0000313" key="7">
    <source>
        <dbReference type="EMBL" id="CAH2238905.1"/>
    </source>
</evidence>
<dbReference type="GO" id="GO:0005777">
    <property type="term" value="C:peroxisome"/>
    <property type="evidence" value="ECO:0007669"/>
    <property type="project" value="UniProtKB-SubCell"/>
</dbReference>
<feature type="domain" description="AMP-dependent synthetase/ligase" evidence="5">
    <location>
        <begin position="586"/>
        <end position="949"/>
    </location>
</feature>
<dbReference type="InterPro" id="IPR000873">
    <property type="entry name" value="AMP-dep_synth/lig_dom"/>
</dbReference>
<dbReference type="SUPFAM" id="SSF56801">
    <property type="entry name" value="Acetyl-CoA synthetase-like"/>
    <property type="match status" value="2"/>
</dbReference>
<dbReference type="PROSITE" id="PS00455">
    <property type="entry name" value="AMP_BINDING"/>
    <property type="match status" value="1"/>
</dbReference>
<reference evidence="7" key="1">
    <citation type="submission" date="2022-03" db="EMBL/GenBank/DDBJ databases">
        <authorList>
            <person name="Lindestad O."/>
        </authorList>
    </citation>
    <scope>NUCLEOTIDE SEQUENCE</scope>
</reference>
<dbReference type="EMBL" id="CAKXAJ010025409">
    <property type="protein sequence ID" value="CAH2238905.1"/>
    <property type="molecule type" value="Genomic_DNA"/>
</dbReference>
<dbReference type="Gene3D" id="3.30.300.30">
    <property type="match status" value="2"/>
</dbReference>
<dbReference type="Pfam" id="PF00501">
    <property type="entry name" value="AMP-binding"/>
    <property type="match status" value="2"/>
</dbReference>